<name>A0A193FRY4_9BORD</name>
<feature type="chain" id="PRO_5008258262" evidence="2">
    <location>
        <begin position="31"/>
        <end position="328"/>
    </location>
</feature>
<comment type="similarity">
    <text evidence="1">Belongs to the UPF0065 (bug) family.</text>
</comment>
<dbReference type="EMBL" id="CP016171">
    <property type="protein sequence ID" value="ANN70512.1"/>
    <property type="molecule type" value="Genomic_DNA"/>
</dbReference>
<evidence type="ECO:0000313" key="3">
    <source>
        <dbReference type="EMBL" id="ANN70512.1"/>
    </source>
</evidence>
<dbReference type="PROSITE" id="PS51318">
    <property type="entry name" value="TAT"/>
    <property type="match status" value="1"/>
</dbReference>
<dbReference type="Gene3D" id="3.40.190.150">
    <property type="entry name" value="Bordetella uptake gene, domain 1"/>
    <property type="match status" value="1"/>
</dbReference>
<dbReference type="Pfam" id="PF03401">
    <property type="entry name" value="TctC"/>
    <property type="match status" value="1"/>
</dbReference>
<protein>
    <submittedName>
        <fullName evidence="3">LacI family transcriptional regulator</fullName>
    </submittedName>
</protein>
<accession>A0A193FRY4</accession>
<evidence type="ECO:0000256" key="1">
    <source>
        <dbReference type="ARBA" id="ARBA00006987"/>
    </source>
</evidence>
<sequence>MYPQPFRRGLLAATLAACAAILIPASPAAAADWPERPITLVAPFTPGGTTDIVARAVAMQLQQQLGQPVVVENKPGAGGTVGAGIVARAKPDGYTLLLANVGHTAAGVLYKNLPYDFERDMTQITTVANVPNVLVVARNLPVNNVREFLDYTKAHAKEINYGSAGIGTTQHLSAELLKKQTGMQALHVPFKGAAPMMTDLIGGRLTFAVDSAASAAAQINGGGVKPLAVTSLQRTRFLPDVPTLDESGVPGYQMTTWYSLAAPKGLPPAIVDRIWRAVQASMDDPIMRKALEGMAAEPGGMEPAKFQDFVHQETVRWTELAQGWDSNH</sequence>
<gene>
    <name evidence="3" type="ORF">BAU08_03440</name>
</gene>
<organism evidence="3 4">
    <name type="scientific">Bordetella bronchialis</name>
    <dbReference type="NCBI Taxonomy" id="463025"/>
    <lineage>
        <taxon>Bacteria</taxon>
        <taxon>Pseudomonadati</taxon>
        <taxon>Pseudomonadota</taxon>
        <taxon>Betaproteobacteria</taxon>
        <taxon>Burkholderiales</taxon>
        <taxon>Alcaligenaceae</taxon>
        <taxon>Bordetella</taxon>
    </lineage>
</organism>
<dbReference type="PANTHER" id="PTHR42928:SF5">
    <property type="entry name" value="BLR1237 PROTEIN"/>
    <property type="match status" value="1"/>
</dbReference>
<dbReference type="RefSeq" id="WP_066668145.1">
    <property type="nucleotide sequence ID" value="NZ_CP016171.1"/>
</dbReference>
<dbReference type="InterPro" id="IPR006311">
    <property type="entry name" value="TAT_signal"/>
</dbReference>
<dbReference type="CDD" id="cd13578">
    <property type="entry name" value="PBP2_Bug27"/>
    <property type="match status" value="1"/>
</dbReference>
<dbReference type="PIRSF" id="PIRSF017082">
    <property type="entry name" value="YflP"/>
    <property type="match status" value="1"/>
</dbReference>
<dbReference type="Proteomes" id="UP000092213">
    <property type="component" value="Chromosome"/>
</dbReference>
<feature type="signal peptide" evidence="2">
    <location>
        <begin position="1"/>
        <end position="30"/>
    </location>
</feature>
<dbReference type="Gene3D" id="3.40.190.10">
    <property type="entry name" value="Periplasmic binding protein-like II"/>
    <property type="match status" value="1"/>
</dbReference>
<dbReference type="STRING" id="463025.BAU08_03440"/>
<evidence type="ECO:0000313" key="4">
    <source>
        <dbReference type="Proteomes" id="UP000092213"/>
    </source>
</evidence>
<keyword evidence="2" id="KW-0732">Signal</keyword>
<dbReference type="SUPFAM" id="SSF53850">
    <property type="entry name" value="Periplasmic binding protein-like II"/>
    <property type="match status" value="1"/>
</dbReference>
<evidence type="ECO:0000256" key="2">
    <source>
        <dbReference type="SAM" id="SignalP"/>
    </source>
</evidence>
<dbReference type="AlphaFoldDB" id="A0A193FRY4"/>
<dbReference type="InterPro" id="IPR042100">
    <property type="entry name" value="Bug_dom1"/>
</dbReference>
<dbReference type="InterPro" id="IPR005064">
    <property type="entry name" value="BUG"/>
</dbReference>
<proteinExistence type="inferred from homology"/>
<reference evidence="3 4" key="1">
    <citation type="submission" date="2016-06" db="EMBL/GenBank/DDBJ databases">
        <title>Complete genome sequences of Bordetella bronchialis and Bordetella flabilis.</title>
        <authorList>
            <person name="LiPuma J.J."/>
            <person name="Spilker T."/>
        </authorList>
    </citation>
    <scope>NUCLEOTIDE SEQUENCE [LARGE SCALE GENOMIC DNA]</scope>
    <source>
        <strain evidence="3 4">AU17976</strain>
    </source>
</reference>
<dbReference type="PANTHER" id="PTHR42928">
    <property type="entry name" value="TRICARBOXYLATE-BINDING PROTEIN"/>
    <property type="match status" value="1"/>
</dbReference>